<keyword evidence="2" id="KW-0808">Transferase</keyword>
<keyword evidence="1" id="KW-0472">Membrane</keyword>
<proteinExistence type="predicted"/>
<keyword evidence="1" id="KW-0812">Transmembrane</keyword>
<dbReference type="Proteomes" id="UP000032866">
    <property type="component" value="Chromosome 2"/>
</dbReference>
<reference evidence="2 3" key="1">
    <citation type="journal article" date="2012" name="J. Bacteriol.">
        <title>Complete Genome Sequence of Burkholderia sp. Strain GG4, a Betaproteobacterium That Reduces 3-Oxo-N-Acylhomoserine Lactones and Produces Different N-Acylhomoserine Lactones.</title>
        <authorList>
            <person name="Hong K.W."/>
            <person name="Koh C.L."/>
            <person name="Sam C.K."/>
            <person name="Yin W.F."/>
            <person name="Chan K.G."/>
        </authorList>
    </citation>
    <scope>NUCLEOTIDE SEQUENCE [LARGE SCALE GENOMIC DNA]</scope>
    <source>
        <strain evidence="2 3">GG4</strain>
    </source>
</reference>
<gene>
    <name evidence="2" type="ORF">GEM_4859</name>
</gene>
<protein>
    <submittedName>
        <fullName evidence="2">Histidine kinase, HAMP region</fullName>
    </submittedName>
</protein>
<keyword evidence="1" id="KW-1133">Transmembrane helix</keyword>
<accession>A0A9W3K9A8</accession>
<keyword evidence="2" id="KW-0418">Kinase</keyword>
<dbReference type="GO" id="GO:0016301">
    <property type="term" value="F:kinase activity"/>
    <property type="evidence" value="ECO:0007669"/>
    <property type="project" value="UniProtKB-KW"/>
</dbReference>
<name>A0A9W3K9A8_BURCE</name>
<feature type="transmembrane region" description="Helical" evidence="1">
    <location>
        <begin position="52"/>
        <end position="70"/>
    </location>
</feature>
<evidence type="ECO:0000256" key="1">
    <source>
        <dbReference type="SAM" id="Phobius"/>
    </source>
</evidence>
<dbReference type="EMBL" id="CP003775">
    <property type="protein sequence ID" value="AFQ51247.1"/>
    <property type="molecule type" value="Genomic_DNA"/>
</dbReference>
<sequence>MNGPPTPSRPIGLAIALLALVVVLAAGLGMSIVDALRHPAELPRDGMHHDAFTYPVLATLLLFGLLAAAVDLCRLIRRTLDALDSAAYTAGRIVAGDVAVSGVSRDGCPRAMSQFIEDFNAMTIRLRHTTAVNTIPSPTDAEHIAHVPLADLEARLDEIKRLASAAGDASDERLLHRVDDLFRFVDNLQAVERHDTLKLERRPQERR</sequence>
<evidence type="ECO:0000313" key="3">
    <source>
        <dbReference type="Proteomes" id="UP000032866"/>
    </source>
</evidence>
<evidence type="ECO:0000313" key="2">
    <source>
        <dbReference type="EMBL" id="AFQ51247.1"/>
    </source>
</evidence>
<organism evidence="2 3">
    <name type="scientific">Burkholderia cepacia GG4</name>
    <dbReference type="NCBI Taxonomy" id="1009846"/>
    <lineage>
        <taxon>Bacteria</taxon>
        <taxon>Pseudomonadati</taxon>
        <taxon>Pseudomonadota</taxon>
        <taxon>Betaproteobacteria</taxon>
        <taxon>Burkholderiales</taxon>
        <taxon>Burkholderiaceae</taxon>
        <taxon>Burkholderia</taxon>
        <taxon>Burkholderia cepacia complex</taxon>
    </lineage>
</organism>
<dbReference type="AlphaFoldDB" id="A0A9W3K9A8"/>
<feature type="transmembrane region" description="Helical" evidence="1">
    <location>
        <begin position="12"/>
        <end position="32"/>
    </location>
</feature>
<dbReference type="KEGG" id="bct:GEM_4859"/>
<dbReference type="RefSeq" id="WP_014900006.1">
    <property type="nucleotide sequence ID" value="NC_018514.1"/>
</dbReference>